<dbReference type="PANTHER" id="PTHR38594:SF1">
    <property type="entry name" value="PEP-DEPENDENT DIHYDROXYACETONE KINASE, PHOSPHORYL DONOR SUBUNIT DHAM"/>
    <property type="match status" value="1"/>
</dbReference>
<proteinExistence type="predicted"/>
<comment type="catalytic activity">
    <reaction evidence="1">
        <text>dihydroxyacetone + phosphoenolpyruvate = dihydroxyacetone phosphate + pyruvate</text>
        <dbReference type="Rhea" id="RHEA:18381"/>
        <dbReference type="ChEBI" id="CHEBI:15361"/>
        <dbReference type="ChEBI" id="CHEBI:16016"/>
        <dbReference type="ChEBI" id="CHEBI:57642"/>
        <dbReference type="ChEBI" id="CHEBI:58702"/>
        <dbReference type="EC" id="2.7.1.121"/>
    </reaction>
</comment>
<dbReference type="Proteomes" id="UP001059480">
    <property type="component" value="Unassembled WGS sequence"/>
</dbReference>
<dbReference type="EC" id="2.7.1.121" evidence="3"/>
<reference evidence="7" key="2">
    <citation type="journal article" date="2023" name="Curr. Microbiol.">
        <title>Granulicatella seriolae sp. nov., a Novel Facultative Anaerobe Isolated from Yellowtail Marine Fish.</title>
        <authorList>
            <person name="Lee M."/>
            <person name="Choi Y.J."/>
            <person name="Farooq A."/>
            <person name="Jeong J.B."/>
            <person name="Jung M.Y."/>
        </authorList>
    </citation>
    <scope>NUCLEOTIDE SEQUENCE</scope>
    <source>
        <strain evidence="7">S8</strain>
    </source>
</reference>
<evidence type="ECO:0000313" key="8">
    <source>
        <dbReference type="Proteomes" id="UP001059480"/>
    </source>
</evidence>
<evidence type="ECO:0000256" key="2">
    <source>
        <dbReference type="ARBA" id="ARBA00002788"/>
    </source>
</evidence>
<dbReference type="InterPro" id="IPR039643">
    <property type="entry name" value="DhaM"/>
</dbReference>
<gene>
    <name evidence="7" type="primary">dhaM</name>
    <name evidence="7" type="ORF">NPA36_07960</name>
</gene>
<comment type="caution">
    <text evidence="7">The sequence shown here is derived from an EMBL/GenBank/DDBJ whole genome shotgun (WGS) entry which is preliminary data.</text>
</comment>
<sequence>MSDYGIILVSHSKNIAQGIYELIQEVAKDVEMTYVGGNPDGGIGTSFDQVQDIIQANPKEKLLAFYDLGSAKMNLDMAIEFSDKEIRLYNVAVVEGTYTAAALLQAGASIDMIEAQLKDMELNK</sequence>
<name>A0ABT1WQI2_9LACT</name>
<protein>
    <recommendedName>
        <fullName evidence="3">phosphoenolpyruvate--glycerone phosphotransferase</fullName>
        <ecNumber evidence="3">2.7.1.121</ecNumber>
    </recommendedName>
</protein>
<evidence type="ECO:0000256" key="1">
    <source>
        <dbReference type="ARBA" id="ARBA00001113"/>
    </source>
</evidence>
<dbReference type="NCBIfam" id="TIGR02364">
    <property type="entry name" value="dha_pts"/>
    <property type="match status" value="1"/>
</dbReference>
<evidence type="ECO:0000256" key="3">
    <source>
        <dbReference type="ARBA" id="ARBA00012095"/>
    </source>
</evidence>
<comment type="function">
    <text evidence="2">Component of the dihydroxyacetone kinase complex, which is responsible for the phosphoenolpyruvate (PEP)-dependent phosphorylation of dihydroxyacetone. DhaM serves as the phosphoryl donor. Is phosphorylated by phosphoenolpyruvate in an EI- and HPr-dependent reaction, and a phosphorelay system on histidine residues finally leads to phosphoryl transfer to DhaL and dihydroxyacetone.</text>
</comment>
<reference evidence="7" key="1">
    <citation type="submission" date="2022-07" db="EMBL/GenBank/DDBJ databases">
        <authorList>
            <person name="Jung M.-Y."/>
            <person name="Lee M."/>
        </authorList>
    </citation>
    <scope>NUCLEOTIDE SEQUENCE</scope>
    <source>
        <strain evidence="7">S8</strain>
    </source>
</reference>
<dbReference type="EMBL" id="JANHNZ010000008">
    <property type="protein sequence ID" value="MCQ9210484.1"/>
    <property type="molecule type" value="Genomic_DNA"/>
</dbReference>
<keyword evidence="8" id="KW-1185">Reference proteome</keyword>
<evidence type="ECO:0000259" key="6">
    <source>
        <dbReference type="PROSITE" id="PS51096"/>
    </source>
</evidence>
<feature type="domain" description="PTS EIIA type-4" evidence="6">
    <location>
        <begin position="3"/>
        <end position="124"/>
    </location>
</feature>
<dbReference type="InterPro" id="IPR036662">
    <property type="entry name" value="PTS_EIIA_man-typ_sf"/>
</dbReference>
<keyword evidence="7" id="KW-0418">Kinase</keyword>
<dbReference type="PROSITE" id="PS51096">
    <property type="entry name" value="PTS_EIIA_TYPE_4"/>
    <property type="match status" value="1"/>
</dbReference>
<reference evidence="7" key="3">
    <citation type="journal article" date="2023" name="Microbiol. Resour. Announc.">
        <title>Draft Genome Sequence of Granulicatella sp. Strain S8, Isolated from a Marine Fish, Seriola quinqueradiata.</title>
        <authorList>
            <person name="Lee M."/>
            <person name="Farooq A."/>
            <person name="Jeong J.B."/>
            <person name="Jung M.Y."/>
        </authorList>
    </citation>
    <scope>NUCLEOTIDE SEQUENCE</scope>
    <source>
        <strain evidence="7">S8</strain>
    </source>
</reference>
<dbReference type="InterPro" id="IPR012844">
    <property type="entry name" value="DhaM_N"/>
</dbReference>
<organism evidence="7 8">
    <name type="scientific">Granulicatella seriolae</name>
    <dbReference type="NCBI Taxonomy" id="2967226"/>
    <lineage>
        <taxon>Bacteria</taxon>
        <taxon>Bacillati</taxon>
        <taxon>Bacillota</taxon>
        <taxon>Bacilli</taxon>
        <taxon>Lactobacillales</taxon>
        <taxon>Carnobacteriaceae</taxon>
        <taxon>Granulicatella</taxon>
    </lineage>
</organism>
<dbReference type="InterPro" id="IPR004701">
    <property type="entry name" value="PTS_EIIA_man-typ"/>
</dbReference>
<accession>A0ABT1WQI2</accession>
<evidence type="ECO:0000256" key="5">
    <source>
        <dbReference type="ARBA" id="ARBA00046577"/>
    </source>
</evidence>
<evidence type="ECO:0000313" key="7">
    <source>
        <dbReference type="EMBL" id="MCQ9210484.1"/>
    </source>
</evidence>
<dbReference type="Gene3D" id="3.40.50.510">
    <property type="entry name" value="Phosphotransferase system, mannose-type IIA component"/>
    <property type="match status" value="1"/>
</dbReference>
<comment type="subunit">
    <text evidence="5">Homodimer. The dihydroxyacetone kinase complex is composed of a homodimer of DhaM, a homodimer of DhaK and the subunit DhaL.</text>
</comment>
<dbReference type="PANTHER" id="PTHR38594">
    <property type="entry name" value="PEP-DEPENDENT DIHYDROXYACETONE KINASE, PHOSPHORYL DONOR SUBUNIT DHAM"/>
    <property type="match status" value="1"/>
</dbReference>
<evidence type="ECO:0000256" key="4">
    <source>
        <dbReference type="ARBA" id="ARBA00022679"/>
    </source>
</evidence>
<dbReference type="RefSeq" id="WP_256945593.1">
    <property type="nucleotide sequence ID" value="NZ_JANHNZ010000008.1"/>
</dbReference>
<dbReference type="Pfam" id="PF03610">
    <property type="entry name" value="EIIA-man"/>
    <property type="match status" value="1"/>
</dbReference>
<dbReference type="GO" id="GO:0047324">
    <property type="term" value="F:phosphoenolpyruvate-glycerone phosphotransferase activity"/>
    <property type="evidence" value="ECO:0007669"/>
    <property type="project" value="UniProtKB-EC"/>
</dbReference>
<keyword evidence="4 7" id="KW-0808">Transferase</keyword>
<dbReference type="SUPFAM" id="SSF53062">
    <property type="entry name" value="PTS system fructose IIA component-like"/>
    <property type="match status" value="1"/>
</dbReference>